<dbReference type="AlphaFoldDB" id="A0A914KMK9"/>
<organism evidence="1 2">
    <name type="scientific">Meloidogyne incognita</name>
    <name type="common">Southern root-knot nematode worm</name>
    <name type="synonym">Oxyuris incognita</name>
    <dbReference type="NCBI Taxonomy" id="6306"/>
    <lineage>
        <taxon>Eukaryota</taxon>
        <taxon>Metazoa</taxon>
        <taxon>Ecdysozoa</taxon>
        <taxon>Nematoda</taxon>
        <taxon>Chromadorea</taxon>
        <taxon>Rhabditida</taxon>
        <taxon>Tylenchina</taxon>
        <taxon>Tylenchomorpha</taxon>
        <taxon>Tylenchoidea</taxon>
        <taxon>Meloidogynidae</taxon>
        <taxon>Meloidogyninae</taxon>
        <taxon>Meloidogyne</taxon>
        <taxon>Meloidogyne incognita group</taxon>
    </lineage>
</organism>
<dbReference type="Proteomes" id="UP000887563">
    <property type="component" value="Unplaced"/>
</dbReference>
<evidence type="ECO:0000313" key="2">
    <source>
        <dbReference type="WBParaSite" id="Minc3s00031g01898"/>
    </source>
</evidence>
<name>A0A914KMK9_MELIC</name>
<proteinExistence type="predicted"/>
<accession>A0A914KMK9</accession>
<protein>
    <submittedName>
        <fullName evidence="2">Uncharacterized protein</fullName>
    </submittedName>
</protein>
<evidence type="ECO:0000313" key="1">
    <source>
        <dbReference type="Proteomes" id="UP000887563"/>
    </source>
</evidence>
<sequence length="100" mass="10855">MLVWATFASHKSEATAKVMRELKLGLAFVHAGCAKFAQSCLFHKHAGLSNPLVGSADDSIACFKSDGPIAKEVFLFCVKCVQFLKEEMGATSNRTFLTVI</sequence>
<dbReference type="WBParaSite" id="Minc3s00031g01898">
    <property type="protein sequence ID" value="Minc3s00031g01898"/>
    <property type="gene ID" value="Minc3s00031g01898"/>
</dbReference>
<reference evidence="2" key="1">
    <citation type="submission" date="2022-11" db="UniProtKB">
        <authorList>
            <consortium name="WormBaseParasite"/>
        </authorList>
    </citation>
    <scope>IDENTIFICATION</scope>
</reference>
<keyword evidence="1" id="KW-1185">Reference proteome</keyword>